<dbReference type="PROSITE" id="PS51373">
    <property type="entry name" value="HIPIP"/>
    <property type="match status" value="1"/>
</dbReference>
<dbReference type="PROSITE" id="PS51318">
    <property type="entry name" value="TAT"/>
    <property type="match status" value="1"/>
</dbReference>
<dbReference type="InterPro" id="IPR006311">
    <property type="entry name" value="TAT_signal"/>
</dbReference>
<keyword evidence="8" id="KW-0411">Iron-sulfur</keyword>
<keyword evidence="6" id="KW-0249">Electron transport</keyword>
<accession>A0ABY5GBK5</accession>
<name>A0ABY5GBK5_9GAMM</name>
<keyword evidence="4" id="KW-0479">Metal-binding</keyword>
<dbReference type="InterPro" id="IPR019546">
    <property type="entry name" value="TAT_signal_bac_arc"/>
</dbReference>
<comment type="function">
    <text evidence="1">Specific class of high-redox-potential 4Fe-4S ferredoxins. Functions in anaerobic electron transport in most purple and in some other photosynthetic bacteria and in at least one genus (Paracoccus) of halophilic, denitrifying bacteria.</text>
</comment>
<dbReference type="InterPro" id="IPR036369">
    <property type="entry name" value="HIPIP_sf"/>
</dbReference>
<dbReference type="SUPFAM" id="SSF57652">
    <property type="entry name" value="HIPIP (high potential iron protein)"/>
    <property type="match status" value="1"/>
</dbReference>
<dbReference type="Pfam" id="PF01355">
    <property type="entry name" value="HIPIP"/>
    <property type="match status" value="1"/>
</dbReference>
<evidence type="ECO:0000259" key="9">
    <source>
        <dbReference type="PROSITE" id="PS51373"/>
    </source>
</evidence>
<evidence type="ECO:0000256" key="5">
    <source>
        <dbReference type="ARBA" id="ARBA00022729"/>
    </source>
</evidence>
<keyword evidence="11" id="KW-1185">Reference proteome</keyword>
<keyword evidence="2" id="KW-0813">Transport</keyword>
<evidence type="ECO:0000256" key="6">
    <source>
        <dbReference type="ARBA" id="ARBA00022982"/>
    </source>
</evidence>
<evidence type="ECO:0000256" key="8">
    <source>
        <dbReference type="ARBA" id="ARBA00023014"/>
    </source>
</evidence>
<reference evidence="10" key="1">
    <citation type="submission" date="2022-07" db="EMBL/GenBank/DDBJ databases">
        <title>Genome sequencing of Photobacterium atrarenae GJH2-4.</title>
        <authorList>
            <person name="Park S.-J."/>
        </authorList>
    </citation>
    <scope>NUCLEOTIDE SEQUENCE</scope>
    <source>
        <strain evidence="10">GJH2-4</strain>
    </source>
</reference>
<dbReference type="InterPro" id="IPR000170">
    <property type="entry name" value="High_potential_FeS_prot"/>
</dbReference>
<feature type="domain" description="High potential iron-sulfur proteins family profile" evidence="9">
    <location>
        <begin position="34"/>
        <end position="101"/>
    </location>
</feature>
<dbReference type="EMBL" id="CP101508">
    <property type="protein sequence ID" value="UTV26551.1"/>
    <property type="molecule type" value="Genomic_DNA"/>
</dbReference>
<sequence length="101" mass="11022">MKKDSSRRTFLKFSLAGVIGITLGGKTLIRPAQAADLPHLAEDDPQAKALQYVENSPHEDQKCDGCALLQGEEGADWRPCQLFPGKVVSANGWCSAWVKRP</sequence>
<protein>
    <submittedName>
        <fullName evidence="10">High-potential iron-sulfur protein</fullName>
    </submittedName>
</protein>
<evidence type="ECO:0000256" key="3">
    <source>
        <dbReference type="ARBA" id="ARBA00022485"/>
    </source>
</evidence>
<evidence type="ECO:0000313" key="11">
    <source>
        <dbReference type="Proteomes" id="UP001057998"/>
    </source>
</evidence>
<keyword evidence="5" id="KW-0732">Signal</keyword>
<dbReference type="RefSeq" id="WP_255387762.1">
    <property type="nucleotide sequence ID" value="NZ_CP101508.1"/>
</dbReference>
<dbReference type="Gene3D" id="4.10.490.10">
    <property type="entry name" value="High potential iron-sulphur protein"/>
    <property type="match status" value="1"/>
</dbReference>
<proteinExistence type="predicted"/>
<evidence type="ECO:0000256" key="2">
    <source>
        <dbReference type="ARBA" id="ARBA00022448"/>
    </source>
</evidence>
<evidence type="ECO:0000313" key="10">
    <source>
        <dbReference type="EMBL" id="UTV26551.1"/>
    </source>
</evidence>
<dbReference type="Proteomes" id="UP001057998">
    <property type="component" value="Chromosome 1"/>
</dbReference>
<evidence type="ECO:0000256" key="1">
    <source>
        <dbReference type="ARBA" id="ARBA00002137"/>
    </source>
</evidence>
<keyword evidence="7" id="KW-0408">Iron</keyword>
<evidence type="ECO:0000256" key="4">
    <source>
        <dbReference type="ARBA" id="ARBA00022723"/>
    </source>
</evidence>
<organism evidence="10 11">
    <name type="scientific">Photobacterium atrarenae</name>
    <dbReference type="NCBI Taxonomy" id="865757"/>
    <lineage>
        <taxon>Bacteria</taxon>
        <taxon>Pseudomonadati</taxon>
        <taxon>Pseudomonadota</taxon>
        <taxon>Gammaproteobacteria</taxon>
        <taxon>Vibrionales</taxon>
        <taxon>Vibrionaceae</taxon>
        <taxon>Photobacterium</taxon>
    </lineage>
</organism>
<keyword evidence="3" id="KW-0004">4Fe-4S</keyword>
<evidence type="ECO:0000256" key="7">
    <source>
        <dbReference type="ARBA" id="ARBA00023004"/>
    </source>
</evidence>
<dbReference type="NCBIfam" id="TIGR01409">
    <property type="entry name" value="TAT_signal_seq"/>
    <property type="match status" value="1"/>
</dbReference>
<gene>
    <name evidence="10" type="ORF">NNL38_09205</name>
</gene>